<proteinExistence type="predicted"/>
<evidence type="ECO:0008006" key="3">
    <source>
        <dbReference type="Google" id="ProtNLM"/>
    </source>
</evidence>
<dbReference type="Proteomes" id="UP000499080">
    <property type="component" value="Unassembled WGS sequence"/>
</dbReference>
<keyword evidence="2" id="KW-1185">Reference proteome</keyword>
<name>A0A4Y2CV64_ARAVE</name>
<sequence length="80" mass="9482">MREGMVRKWVRAFKDGRTIVHYEERSGRPSVITENLVQKVDGKVQESRHFTISSLSDDFLQESRSVLYGIVTEHLNYRRR</sequence>
<evidence type="ECO:0000313" key="1">
    <source>
        <dbReference type="EMBL" id="GBM08372.1"/>
    </source>
</evidence>
<reference evidence="1 2" key="1">
    <citation type="journal article" date="2019" name="Sci. Rep.">
        <title>Orb-weaving spider Araneus ventricosus genome elucidates the spidroin gene catalogue.</title>
        <authorList>
            <person name="Kono N."/>
            <person name="Nakamura H."/>
            <person name="Ohtoshi R."/>
            <person name="Moran D.A.P."/>
            <person name="Shinohara A."/>
            <person name="Yoshida Y."/>
            <person name="Fujiwara M."/>
            <person name="Mori M."/>
            <person name="Tomita M."/>
            <person name="Arakawa K."/>
        </authorList>
    </citation>
    <scope>NUCLEOTIDE SEQUENCE [LARGE SCALE GENOMIC DNA]</scope>
</reference>
<accession>A0A4Y2CV64</accession>
<comment type="caution">
    <text evidence="1">The sequence shown here is derived from an EMBL/GenBank/DDBJ whole genome shotgun (WGS) entry which is preliminary data.</text>
</comment>
<organism evidence="1 2">
    <name type="scientific">Araneus ventricosus</name>
    <name type="common">Orbweaver spider</name>
    <name type="synonym">Epeira ventricosa</name>
    <dbReference type="NCBI Taxonomy" id="182803"/>
    <lineage>
        <taxon>Eukaryota</taxon>
        <taxon>Metazoa</taxon>
        <taxon>Ecdysozoa</taxon>
        <taxon>Arthropoda</taxon>
        <taxon>Chelicerata</taxon>
        <taxon>Arachnida</taxon>
        <taxon>Araneae</taxon>
        <taxon>Araneomorphae</taxon>
        <taxon>Entelegynae</taxon>
        <taxon>Araneoidea</taxon>
        <taxon>Araneidae</taxon>
        <taxon>Araneus</taxon>
    </lineage>
</organism>
<dbReference type="OrthoDB" id="6572822at2759"/>
<dbReference type="AlphaFoldDB" id="A0A4Y2CV64"/>
<gene>
    <name evidence="1" type="ORF">AVEN_108370_1</name>
</gene>
<protein>
    <recommendedName>
        <fullName evidence="3">Mos1 transposase HTH domain-containing protein</fullName>
    </recommendedName>
</protein>
<evidence type="ECO:0000313" key="2">
    <source>
        <dbReference type="Proteomes" id="UP000499080"/>
    </source>
</evidence>
<dbReference type="EMBL" id="BGPR01000256">
    <property type="protein sequence ID" value="GBM08372.1"/>
    <property type="molecule type" value="Genomic_DNA"/>
</dbReference>